<feature type="domain" description="Nitroreductase" evidence="6">
    <location>
        <begin position="69"/>
        <end position="146"/>
    </location>
</feature>
<dbReference type="Pfam" id="PF00881">
    <property type="entry name" value="Nitroreductase"/>
    <property type="match status" value="2"/>
</dbReference>
<dbReference type="InterPro" id="IPR000415">
    <property type="entry name" value="Nitroreductase-like"/>
</dbReference>
<dbReference type="Proteomes" id="UP000823631">
    <property type="component" value="Unassembled WGS sequence"/>
</dbReference>
<proteinExistence type="inferred from homology"/>
<reference evidence="7" key="1">
    <citation type="submission" date="2020-10" db="EMBL/GenBank/DDBJ databases">
        <authorList>
            <person name="Gilroy R."/>
        </authorList>
    </citation>
    <scope>NUCLEOTIDE SEQUENCE</scope>
    <source>
        <strain evidence="7">17213</strain>
    </source>
</reference>
<comment type="caution">
    <text evidence="7">The sequence shown here is derived from an EMBL/GenBank/DDBJ whole genome shotgun (WGS) entry which is preliminary data.</text>
</comment>
<dbReference type="SUPFAM" id="SSF55469">
    <property type="entry name" value="FMN-dependent nitroreductase-like"/>
    <property type="match status" value="1"/>
</dbReference>
<name>A0A9D9DAW3_9GAMM</name>
<evidence type="ECO:0000256" key="4">
    <source>
        <dbReference type="ARBA" id="ARBA00022643"/>
    </source>
</evidence>
<protein>
    <submittedName>
        <fullName evidence="7">Nitroreductase family protein</fullName>
    </submittedName>
</protein>
<dbReference type="Gene3D" id="3.40.109.10">
    <property type="entry name" value="NADH Oxidase"/>
    <property type="match status" value="1"/>
</dbReference>
<evidence type="ECO:0000259" key="6">
    <source>
        <dbReference type="Pfam" id="PF00881"/>
    </source>
</evidence>
<evidence type="ECO:0000313" key="7">
    <source>
        <dbReference type="EMBL" id="MBO8415693.1"/>
    </source>
</evidence>
<gene>
    <name evidence="7" type="ORF">IAB19_04875</name>
</gene>
<sequence length="171" mass="19042">MEFTEVIKARYACRKFGSKEVEPEKLEAILQAGRLAPTAKNLQEQRIYVIKSPEYLNKIDALTPCRYSASVCLVVAYDSRNVYTYPGRSRDSGVEDASIVATHMMLAAANLGVQSCWVNFFNPDDMAAALGLPEHEKVVMLMPLGYAELPKGAPAKLHTERRPLSETITYL</sequence>
<dbReference type="GO" id="GO:0016491">
    <property type="term" value="F:oxidoreductase activity"/>
    <property type="evidence" value="ECO:0007669"/>
    <property type="project" value="UniProtKB-KW"/>
</dbReference>
<dbReference type="PANTHER" id="PTHR43673">
    <property type="entry name" value="NAD(P)H NITROREDUCTASE YDGI-RELATED"/>
    <property type="match status" value="1"/>
</dbReference>
<accession>A0A9D9DAW3</accession>
<evidence type="ECO:0000256" key="1">
    <source>
        <dbReference type="ARBA" id="ARBA00001917"/>
    </source>
</evidence>
<keyword evidence="3" id="KW-0285">Flavoprotein</keyword>
<dbReference type="PANTHER" id="PTHR43673:SF2">
    <property type="entry name" value="NITROREDUCTASE"/>
    <property type="match status" value="1"/>
</dbReference>
<comment type="cofactor">
    <cofactor evidence="1">
        <name>FMN</name>
        <dbReference type="ChEBI" id="CHEBI:58210"/>
    </cofactor>
</comment>
<comment type="similarity">
    <text evidence="2">Belongs to the nitroreductase family.</text>
</comment>
<feature type="domain" description="Nitroreductase" evidence="6">
    <location>
        <begin position="7"/>
        <end position="59"/>
    </location>
</feature>
<evidence type="ECO:0000256" key="5">
    <source>
        <dbReference type="ARBA" id="ARBA00023002"/>
    </source>
</evidence>
<evidence type="ECO:0000256" key="2">
    <source>
        <dbReference type="ARBA" id="ARBA00007118"/>
    </source>
</evidence>
<evidence type="ECO:0000313" key="8">
    <source>
        <dbReference type="Proteomes" id="UP000823631"/>
    </source>
</evidence>
<organism evidence="7 8">
    <name type="scientific">Candidatus Avisuccinivibrio stercorigallinarum</name>
    <dbReference type="NCBI Taxonomy" id="2840704"/>
    <lineage>
        <taxon>Bacteria</taxon>
        <taxon>Pseudomonadati</taxon>
        <taxon>Pseudomonadota</taxon>
        <taxon>Gammaproteobacteria</taxon>
        <taxon>Aeromonadales</taxon>
        <taxon>Succinivibrionaceae</taxon>
        <taxon>Succinivibrionaceae incertae sedis</taxon>
        <taxon>Candidatus Avisuccinivibrio</taxon>
    </lineage>
</organism>
<dbReference type="EMBL" id="JADINH010000104">
    <property type="protein sequence ID" value="MBO8415693.1"/>
    <property type="molecule type" value="Genomic_DNA"/>
</dbReference>
<evidence type="ECO:0000256" key="3">
    <source>
        <dbReference type="ARBA" id="ARBA00022630"/>
    </source>
</evidence>
<dbReference type="AlphaFoldDB" id="A0A9D9DAW3"/>
<keyword evidence="4" id="KW-0288">FMN</keyword>
<keyword evidence="5" id="KW-0560">Oxidoreductase</keyword>
<dbReference type="CDD" id="cd20609">
    <property type="entry name" value="nitroreductase"/>
    <property type="match status" value="1"/>
</dbReference>
<reference evidence="7" key="2">
    <citation type="journal article" date="2021" name="PeerJ">
        <title>Extensive microbial diversity within the chicken gut microbiome revealed by metagenomics and culture.</title>
        <authorList>
            <person name="Gilroy R."/>
            <person name="Ravi A."/>
            <person name="Getino M."/>
            <person name="Pursley I."/>
            <person name="Horton D.L."/>
            <person name="Alikhan N.F."/>
            <person name="Baker D."/>
            <person name="Gharbi K."/>
            <person name="Hall N."/>
            <person name="Watson M."/>
            <person name="Adriaenssens E.M."/>
            <person name="Foster-Nyarko E."/>
            <person name="Jarju S."/>
            <person name="Secka A."/>
            <person name="Antonio M."/>
            <person name="Oren A."/>
            <person name="Chaudhuri R.R."/>
            <person name="La Ragione R."/>
            <person name="Hildebrand F."/>
            <person name="Pallen M.J."/>
        </authorList>
    </citation>
    <scope>NUCLEOTIDE SEQUENCE</scope>
    <source>
        <strain evidence="7">17213</strain>
    </source>
</reference>
<dbReference type="InterPro" id="IPR029479">
    <property type="entry name" value="Nitroreductase"/>
</dbReference>